<evidence type="ECO:0000313" key="2">
    <source>
        <dbReference type="Proteomes" id="UP000003692"/>
    </source>
</evidence>
<comment type="caution">
    <text evidence="1">The sequence shown here is derived from an EMBL/GenBank/DDBJ whole genome shotgun (WGS) entry which is preliminary data.</text>
</comment>
<protein>
    <submittedName>
        <fullName evidence="1">Uncharacterized protein</fullName>
    </submittedName>
</protein>
<evidence type="ECO:0000313" key="1">
    <source>
        <dbReference type="EMBL" id="EFE23473.1"/>
    </source>
</evidence>
<organism evidence="1 2">
    <name type="scientific">Edwardsiella tarda ATCC 23685</name>
    <dbReference type="NCBI Taxonomy" id="500638"/>
    <lineage>
        <taxon>Bacteria</taxon>
        <taxon>Pseudomonadati</taxon>
        <taxon>Pseudomonadota</taxon>
        <taxon>Gammaproteobacteria</taxon>
        <taxon>Enterobacterales</taxon>
        <taxon>Hafniaceae</taxon>
        <taxon>Edwardsiella</taxon>
    </lineage>
</organism>
<dbReference type="EMBL" id="ADGK01000084">
    <property type="protein sequence ID" value="EFE23473.1"/>
    <property type="molecule type" value="Genomic_DNA"/>
</dbReference>
<dbReference type="Proteomes" id="UP000003692">
    <property type="component" value="Unassembled WGS sequence"/>
</dbReference>
<reference evidence="1 2" key="1">
    <citation type="submission" date="2010-02" db="EMBL/GenBank/DDBJ databases">
        <authorList>
            <person name="Weinstock G."/>
            <person name="Sodergren E."/>
            <person name="Clifton S."/>
            <person name="Fulton L."/>
            <person name="Fulton B."/>
            <person name="Courtney L."/>
            <person name="Fronick C."/>
            <person name="Harrison M."/>
            <person name="Strong C."/>
            <person name="Farmer C."/>
            <person name="Delahaunty K."/>
            <person name="Markovic C."/>
            <person name="Hall O."/>
            <person name="Minx P."/>
            <person name="Tomlinson C."/>
            <person name="Mitreva M."/>
            <person name="Nelson J."/>
            <person name="Hou S."/>
            <person name="Wollam A."/>
            <person name="Pepin K.H."/>
            <person name="Johnson M."/>
            <person name="Bhonagiri V."/>
            <person name="Zhang X."/>
            <person name="Suruliraj S."/>
            <person name="Warren W."/>
            <person name="Chinwalla A."/>
            <person name="Mardis E.R."/>
            <person name="Wilson R.K."/>
        </authorList>
    </citation>
    <scope>NUCLEOTIDE SEQUENCE [LARGE SCALE GENOMIC DNA]</scope>
    <source>
        <strain evidence="1 2">ATCC 23685</strain>
    </source>
</reference>
<name>D4F435_EDWTA</name>
<accession>D4F435</accession>
<proteinExistence type="predicted"/>
<sequence>MWPVFFVLDTETARGSLRAAYVLPDGRRDAGGASHWAWPDGVRPR</sequence>
<gene>
    <name evidence="1" type="ORF">EDWATA_01504</name>
</gene>
<dbReference type="AlphaFoldDB" id="D4F435"/>
<dbReference type="HOGENOM" id="CLU_3199158_0_0_6"/>